<dbReference type="EC" id="4.1.3.6" evidence="5"/>
<evidence type="ECO:0000256" key="2">
    <source>
        <dbReference type="ARBA" id="ARBA00022490"/>
    </source>
</evidence>
<dbReference type="Proteomes" id="UP000704068">
    <property type="component" value="Unassembled WGS sequence"/>
</dbReference>
<dbReference type="NCBIfam" id="NF009726">
    <property type="entry name" value="PRK13253.1"/>
    <property type="match status" value="1"/>
</dbReference>
<accession>A0A929RW32</accession>
<protein>
    <submittedName>
        <fullName evidence="5">Citrate lyase acyl carrier protein</fullName>
        <ecNumber evidence="5">4.1.3.6</ecNumber>
    </submittedName>
</protein>
<dbReference type="GO" id="GO:0008815">
    <property type="term" value="F:citrate (pro-3S)-lyase activity"/>
    <property type="evidence" value="ECO:0007669"/>
    <property type="project" value="UniProtKB-EC"/>
</dbReference>
<dbReference type="InterPro" id="IPR023439">
    <property type="entry name" value="Mal_deCO2ase/Cit_lyase_ACP"/>
</dbReference>
<keyword evidence="5" id="KW-0456">Lyase</keyword>
<dbReference type="RefSeq" id="WP_006255890.1">
    <property type="nucleotide sequence ID" value="NZ_CAJPOW010000014.1"/>
</dbReference>
<dbReference type="PIRSF" id="PIRSF002736">
    <property type="entry name" value="Citrt_lyas_gamma"/>
    <property type="match status" value="1"/>
</dbReference>
<dbReference type="InterPro" id="IPR006495">
    <property type="entry name" value="CitD"/>
</dbReference>
<evidence type="ECO:0000256" key="1">
    <source>
        <dbReference type="ARBA" id="ARBA00004496"/>
    </source>
</evidence>
<evidence type="ECO:0000313" key="5">
    <source>
        <dbReference type="EMBL" id="MBF0970353.1"/>
    </source>
</evidence>
<dbReference type="GO" id="GO:0005737">
    <property type="term" value="C:cytoplasm"/>
    <property type="evidence" value="ECO:0007669"/>
    <property type="project" value="UniProtKB-SubCell"/>
</dbReference>
<name>A0A929RW32_9BACT</name>
<keyword evidence="3 4" id="KW-0597">Phosphoprotein</keyword>
<comment type="caution">
    <text evidence="5">The sequence shown here is derived from an EMBL/GenBank/DDBJ whole genome shotgun (WGS) entry which is preliminary data.</text>
</comment>
<dbReference type="NCBIfam" id="TIGR01608">
    <property type="entry name" value="citD"/>
    <property type="match status" value="1"/>
</dbReference>
<reference evidence="5" key="1">
    <citation type="submission" date="2020-04" db="EMBL/GenBank/DDBJ databases">
        <title>Deep metagenomics examines the oral microbiome during advanced dental caries in children, revealing novel taxa and co-occurrences with host molecules.</title>
        <authorList>
            <person name="Baker J.L."/>
            <person name="Morton J.T."/>
            <person name="Dinis M."/>
            <person name="Alvarez R."/>
            <person name="Tran N.C."/>
            <person name="Knight R."/>
            <person name="Edlund A."/>
        </authorList>
    </citation>
    <scope>NUCLEOTIDE SEQUENCE</scope>
    <source>
        <strain evidence="5">JCVI_34_bin.1</strain>
    </source>
</reference>
<feature type="modified residue" description="O-(phosphoribosyl dephospho-coenzyme A)serine" evidence="4">
    <location>
        <position position="13"/>
    </location>
</feature>
<dbReference type="EMBL" id="JABZGR010000011">
    <property type="protein sequence ID" value="MBF0970353.1"/>
    <property type="molecule type" value="Genomic_DNA"/>
</dbReference>
<gene>
    <name evidence="5" type="primary">citD</name>
    <name evidence="5" type="ORF">HXK21_04860</name>
</gene>
<sequence length="92" mass="9695">MDIKNAFAGTLESGDILIQIAPSETGTLQVDLESSVAFQFGEQIKKVITETLTDLGVDNALVKATDKGALDCTIRARVTAAAVRATGKDVWA</sequence>
<comment type="subcellular location">
    <subcellularLocation>
        <location evidence="1">Cytoplasm</location>
    </subcellularLocation>
</comment>
<dbReference type="Pfam" id="PF06857">
    <property type="entry name" value="ACP"/>
    <property type="match status" value="1"/>
</dbReference>
<evidence type="ECO:0000313" key="6">
    <source>
        <dbReference type="Proteomes" id="UP000704068"/>
    </source>
</evidence>
<keyword evidence="2" id="KW-0963">Cytoplasm</keyword>
<organism evidence="5 6">
    <name type="scientific">Alloprevotella tannerae</name>
    <dbReference type="NCBI Taxonomy" id="76122"/>
    <lineage>
        <taxon>Bacteria</taxon>
        <taxon>Pseudomonadati</taxon>
        <taxon>Bacteroidota</taxon>
        <taxon>Bacteroidia</taxon>
        <taxon>Bacteroidales</taxon>
        <taxon>Prevotellaceae</taxon>
        <taxon>Alloprevotella</taxon>
    </lineage>
</organism>
<evidence type="ECO:0000256" key="4">
    <source>
        <dbReference type="PIRSR" id="PIRSR002736-50"/>
    </source>
</evidence>
<dbReference type="AlphaFoldDB" id="A0A929RW32"/>
<proteinExistence type="predicted"/>
<dbReference type="GeneID" id="84576860"/>
<evidence type="ECO:0000256" key="3">
    <source>
        <dbReference type="ARBA" id="ARBA00022553"/>
    </source>
</evidence>